<dbReference type="SUPFAM" id="SSF52540">
    <property type="entry name" value="P-loop containing nucleoside triphosphate hydrolases"/>
    <property type="match status" value="1"/>
</dbReference>
<dbReference type="Gene3D" id="3.40.50.300">
    <property type="entry name" value="P-loop containing nucleotide triphosphate hydrolases"/>
    <property type="match status" value="2"/>
</dbReference>
<evidence type="ECO:0000313" key="7">
    <source>
        <dbReference type="Proteomes" id="UP000233654"/>
    </source>
</evidence>
<gene>
    <name evidence="6" type="ORF">CVT63_06100</name>
</gene>
<reference evidence="6 7" key="1">
    <citation type="journal article" date="2017" name="ISME J.">
        <title>Potential for microbial H2 and metal transformations associated with novel bacteria and archaea in deep terrestrial subsurface sediments.</title>
        <authorList>
            <person name="Hernsdorf A.W."/>
            <person name="Amano Y."/>
            <person name="Miyakawa K."/>
            <person name="Ise K."/>
            <person name="Suzuki Y."/>
            <person name="Anantharaman K."/>
            <person name="Probst A."/>
            <person name="Burstein D."/>
            <person name="Thomas B.C."/>
            <person name="Banfield J.F."/>
        </authorList>
    </citation>
    <scope>NUCLEOTIDE SEQUENCE [LARGE SCALE GENOMIC DNA]</scope>
    <source>
        <strain evidence="6">HGW-Actinobacteria-3</strain>
    </source>
</reference>
<feature type="coiled-coil region" evidence="4">
    <location>
        <begin position="603"/>
        <end position="647"/>
    </location>
</feature>
<evidence type="ECO:0000256" key="1">
    <source>
        <dbReference type="ARBA" id="ARBA00006930"/>
    </source>
</evidence>
<organism evidence="6 7">
    <name type="scientific">Candidatus Anoxymicrobium japonicum</name>
    <dbReference type="NCBI Taxonomy" id="2013648"/>
    <lineage>
        <taxon>Bacteria</taxon>
        <taxon>Bacillati</taxon>
        <taxon>Actinomycetota</taxon>
        <taxon>Candidatus Geothermincolia</taxon>
        <taxon>Candidatus Geothermincolales</taxon>
        <taxon>Candidatus Anoxymicrobiaceae</taxon>
        <taxon>Candidatus Anoxymicrobium</taxon>
    </lineage>
</organism>
<feature type="coiled-coil region" evidence="4">
    <location>
        <begin position="211"/>
        <end position="245"/>
    </location>
</feature>
<feature type="coiled-coil region" evidence="4">
    <location>
        <begin position="537"/>
        <end position="571"/>
    </location>
</feature>
<comment type="caution">
    <text evidence="6">The sequence shown here is derived from an EMBL/GenBank/DDBJ whole genome shotgun (WGS) entry which is preliminary data.</text>
</comment>
<evidence type="ECO:0000313" key="6">
    <source>
        <dbReference type="EMBL" id="PKQ27793.1"/>
    </source>
</evidence>
<evidence type="ECO:0000259" key="5">
    <source>
        <dbReference type="Pfam" id="PF02463"/>
    </source>
</evidence>
<feature type="coiled-coil region" evidence="4">
    <location>
        <begin position="290"/>
        <end position="337"/>
    </location>
</feature>
<evidence type="ECO:0000256" key="4">
    <source>
        <dbReference type="SAM" id="Coils"/>
    </source>
</evidence>
<sequence>MMLKRLSLTNYRKFERADIEFGDGITGIIGSNGAGKSTIVEAIVWAIYGHPAARTNKELIKRQGAGQNEPCRVVLQFELDGDDYEVVREMRGKNLAATASVKVNSGVAVMPGANSALEATEFLSKKIGMDLQPFVTSIVAMQKELDAISNLGGAKRRELVLRMLRIDAIDEAIGKARSDKRDKRKELEIRGSYLQDTEEIKRKIGEVGEAIKAGDAELDRFKKDADDAKNEADAHFAAKNELQRVYELDSKLRERLAVERMRSAHLEQLEKEKRLAVKNALGAAAKTASLEEKLSNFKVLEAKKTNLESLREKSLRRSALEKEANRALAALEEIGREGEGISARLAVFRNLDSRLEAEAAGTKSAEEELAKLFETVSKAGFSLDSLVLERKSVEEKKRKLEELGSKGNCPTCLQPLGEHREMILADLARECERLAESGISASKELSELKKLRAEKEGALVSRKAALVELQANANERKHLTERVKTMDGRREKAKSELDAARVGLSEIGACAFDEGEYAGVKSGLDALKGVAEQFAVLKNEESKIDAARHELESVENDISAAKKSLEKITLELKTLGFDKQEYDLAMRRYESAIGLLGELGIKVAGASAKSEMLAREKDALEKKLSEQEEIRKAINSLRKEITLLERLAGDRDAGLLNDFKRHLISRIGPLLSRYASESFARLTDGRYSDIELDGDYNVHIYDDGERFELGRFSGGENDLANLCLRLAISQLMGERNNTDFQFIILDEIFGSQDPERKANVMRALSDLTGRFRQIILITHVEDVKDSFERVLTVKENADGTSSVVSD</sequence>
<keyword evidence="4" id="KW-0175">Coiled coil</keyword>
<comment type="similarity">
    <text evidence="1">Belongs to the SMC family. SbcC subfamily.</text>
</comment>
<evidence type="ECO:0000256" key="2">
    <source>
        <dbReference type="ARBA" id="ARBA00011322"/>
    </source>
</evidence>
<dbReference type="Proteomes" id="UP000233654">
    <property type="component" value="Unassembled WGS sequence"/>
</dbReference>
<dbReference type="Gene3D" id="1.10.287.510">
    <property type="entry name" value="Helix hairpin bin"/>
    <property type="match status" value="1"/>
</dbReference>
<dbReference type="InterPro" id="IPR027417">
    <property type="entry name" value="P-loop_NTPase"/>
</dbReference>
<dbReference type="PANTHER" id="PTHR32114">
    <property type="entry name" value="ABC TRANSPORTER ABCH.3"/>
    <property type="match status" value="1"/>
</dbReference>
<evidence type="ECO:0000256" key="3">
    <source>
        <dbReference type="ARBA" id="ARBA00013368"/>
    </source>
</evidence>
<proteinExistence type="inferred from homology"/>
<dbReference type="AlphaFoldDB" id="A0A2N3G508"/>
<dbReference type="EMBL" id="PHEX01000053">
    <property type="protein sequence ID" value="PKQ27793.1"/>
    <property type="molecule type" value="Genomic_DNA"/>
</dbReference>
<feature type="domain" description="RecF/RecN/SMC N-terminal" evidence="5">
    <location>
        <begin position="2"/>
        <end position="801"/>
    </location>
</feature>
<accession>A0A2N3G508</accession>
<dbReference type="InterPro" id="IPR003395">
    <property type="entry name" value="RecF/RecN/SMC_N"/>
</dbReference>
<comment type="subunit">
    <text evidence="2">Heterodimer of SbcC and SbcD.</text>
</comment>
<dbReference type="Pfam" id="PF02463">
    <property type="entry name" value="SMC_N"/>
    <property type="match status" value="1"/>
</dbReference>
<name>A0A2N3G508_9ACTN</name>
<protein>
    <recommendedName>
        <fullName evidence="3">Nuclease SbcCD subunit C</fullName>
    </recommendedName>
</protein>
<dbReference type="PANTHER" id="PTHR32114:SF2">
    <property type="entry name" value="ABC TRANSPORTER ABCH.3"/>
    <property type="match status" value="1"/>
</dbReference>